<feature type="compositionally biased region" description="Acidic residues" evidence="1">
    <location>
        <begin position="191"/>
        <end position="202"/>
    </location>
</feature>
<organism evidence="3 4">
    <name type="scientific">Triparma laevis f. longispina</name>
    <dbReference type="NCBI Taxonomy" id="1714387"/>
    <lineage>
        <taxon>Eukaryota</taxon>
        <taxon>Sar</taxon>
        <taxon>Stramenopiles</taxon>
        <taxon>Ochrophyta</taxon>
        <taxon>Bolidophyceae</taxon>
        <taxon>Parmales</taxon>
        <taxon>Triparmaceae</taxon>
        <taxon>Triparma</taxon>
    </lineage>
</organism>
<proteinExistence type="predicted"/>
<reference evidence="4" key="1">
    <citation type="journal article" date="2023" name="Commun. Biol.">
        <title>Genome analysis of Parmales, the sister group of diatoms, reveals the evolutionary specialization of diatoms from phago-mixotrophs to photoautotrophs.</title>
        <authorList>
            <person name="Ban H."/>
            <person name="Sato S."/>
            <person name="Yoshikawa S."/>
            <person name="Yamada K."/>
            <person name="Nakamura Y."/>
            <person name="Ichinomiya M."/>
            <person name="Sato N."/>
            <person name="Blanc-Mathieu R."/>
            <person name="Endo H."/>
            <person name="Kuwata A."/>
            <person name="Ogata H."/>
        </authorList>
    </citation>
    <scope>NUCLEOTIDE SEQUENCE [LARGE SCALE GENOMIC DNA]</scope>
    <source>
        <strain evidence="4">NIES 3700</strain>
    </source>
</reference>
<dbReference type="Proteomes" id="UP001165122">
    <property type="component" value="Unassembled WGS sequence"/>
</dbReference>
<feature type="region of interest" description="Disordered" evidence="1">
    <location>
        <begin position="187"/>
        <end position="234"/>
    </location>
</feature>
<gene>
    <name evidence="3" type="ORF">TrLO_g5278</name>
</gene>
<evidence type="ECO:0000313" key="4">
    <source>
        <dbReference type="Proteomes" id="UP001165122"/>
    </source>
</evidence>
<accession>A0A9W7E9U2</accession>
<dbReference type="EMBL" id="BRXW01000677">
    <property type="protein sequence ID" value="GMH73579.1"/>
    <property type="molecule type" value="Genomic_DNA"/>
</dbReference>
<comment type="caution">
    <text evidence="3">The sequence shown here is derived from an EMBL/GenBank/DDBJ whole genome shotgun (WGS) entry which is preliminary data.</text>
</comment>
<protein>
    <submittedName>
        <fullName evidence="3">Uncharacterized protein</fullName>
    </submittedName>
</protein>
<sequence>MRMVYVFILPSTLIRNEEKVYSGEISRIIKKKEDPEGWNTALSYLNNVKECMNAEEGDNSELYCLNKQSPSTTGKYYIPLDSNCIAEITSVSSPLIEYKTVNVSPPLPIQKQDYLDSASFLDVLLALLIFFGTMCGGLVVGRKIKCLKYEGYIWGVDWLSGYKPKASSGVTVQYGVIGQMSYGYGDGSAGFEEEEEEEEEEWAEKKEEEEYVEMPDLKAMSPMPTPFHQLNGES</sequence>
<evidence type="ECO:0000313" key="3">
    <source>
        <dbReference type="EMBL" id="GMH73579.1"/>
    </source>
</evidence>
<feature type="transmembrane region" description="Helical" evidence="2">
    <location>
        <begin position="120"/>
        <end position="140"/>
    </location>
</feature>
<keyword evidence="2" id="KW-0812">Transmembrane</keyword>
<evidence type="ECO:0000256" key="2">
    <source>
        <dbReference type="SAM" id="Phobius"/>
    </source>
</evidence>
<name>A0A9W7E9U2_9STRA</name>
<keyword evidence="2" id="KW-1133">Transmembrane helix</keyword>
<evidence type="ECO:0000256" key="1">
    <source>
        <dbReference type="SAM" id="MobiDB-lite"/>
    </source>
</evidence>
<keyword evidence="4" id="KW-1185">Reference proteome</keyword>
<keyword evidence="2" id="KW-0472">Membrane</keyword>
<dbReference type="AlphaFoldDB" id="A0A9W7E9U2"/>